<evidence type="ECO:0000259" key="1">
    <source>
        <dbReference type="SMART" id="SM00829"/>
    </source>
</evidence>
<dbReference type="InterPro" id="IPR020843">
    <property type="entry name" value="ER"/>
</dbReference>
<dbReference type="PANTHER" id="PTHR43677">
    <property type="entry name" value="SHORT-CHAIN DEHYDROGENASE/REDUCTASE"/>
    <property type="match status" value="1"/>
</dbReference>
<dbReference type="EMBL" id="QZFU01000016">
    <property type="protein sequence ID" value="RJO77227.1"/>
    <property type="molecule type" value="Genomic_DNA"/>
</dbReference>
<accession>A0A3A4KPG9</accession>
<dbReference type="PANTHER" id="PTHR43677:SF4">
    <property type="entry name" value="QUINONE OXIDOREDUCTASE-LIKE PROTEIN 2"/>
    <property type="match status" value="1"/>
</dbReference>
<dbReference type="Gene3D" id="3.40.50.720">
    <property type="entry name" value="NAD(P)-binding Rossmann-like Domain"/>
    <property type="match status" value="1"/>
</dbReference>
<dbReference type="InterPro" id="IPR036291">
    <property type="entry name" value="NAD(P)-bd_dom_sf"/>
</dbReference>
<evidence type="ECO:0000313" key="3">
    <source>
        <dbReference type="Proteomes" id="UP000266677"/>
    </source>
</evidence>
<dbReference type="OrthoDB" id="3613651at2"/>
<feature type="domain" description="Enoyl reductase (ER)" evidence="1">
    <location>
        <begin position="10"/>
        <end position="309"/>
    </location>
</feature>
<organism evidence="2 3">
    <name type="scientific">Nocardia panacis</name>
    <dbReference type="NCBI Taxonomy" id="2340916"/>
    <lineage>
        <taxon>Bacteria</taxon>
        <taxon>Bacillati</taxon>
        <taxon>Actinomycetota</taxon>
        <taxon>Actinomycetes</taxon>
        <taxon>Mycobacteriales</taxon>
        <taxon>Nocardiaceae</taxon>
        <taxon>Nocardia</taxon>
    </lineage>
</organism>
<dbReference type="AlphaFoldDB" id="A0A3A4KPG9"/>
<dbReference type="Pfam" id="PF13602">
    <property type="entry name" value="ADH_zinc_N_2"/>
    <property type="match status" value="1"/>
</dbReference>
<dbReference type="SUPFAM" id="SSF51735">
    <property type="entry name" value="NAD(P)-binding Rossmann-fold domains"/>
    <property type="match status" value="1"/>
</dbReference>
<dbReference type="InterPro" id="IPR011032">
    <property type="entry name" value="GroES-like_sf"/>
</dbReference>
<dbReference type="SMART" id="SM00829">
    <property type="entry name" value="PKS_ER"/>
    <property type="match status" value="1"/>
</dbReference>
<dbReference type="RefSeq" id="WP_120040560.1">
    <property type="nucleotide sequence ID" value="NZ_QZFU01000016.1"/>
</dbReference>
<gene>
    <name evidence="2" type="ORF">D5S18_10845</name>
</gene>
<name>A0A3A4KPG9_9NOCA</name>
<dbReference type="Proteomes" id="UP000266677">
    <property type="component" value="Unassembled WGS sequence"/>
</dbReference>
<dbReference type="InterPro" id="IPR013154">
    <property type="entry name" value="ADH-like_N"/>
</dbReference>
<dbReference type="CDD" id="cd05289">
    <property type="entry name" value="MDR_like_2"/>
    <property type="match status" value="1"/>
</dbReference>
<proteinExistence type="predicted"/>
<dbReference type="Pfam" id="PF08240">
    <property type="entry name" value="ADH_N"/>
    <property type="match status" value="1"/>
</dbReference>
<dbReference type="SUPFAM" id="SSF50129">
    <property type="entry name" value="GroES-like"/>
    <property type="match status" value="1"/>
</dbReference>
<evidence type="ECO:0000313" key="2">
    <source>
        <dbReference type="EMBL" id="RJO77227.1"/>
    </source>
</evidence>
<comment type="caution">
    <text evidence="2">The sequence shown here is derived from an EMBL/GenBank/DDBJ whole genome shotgun (WGS) entry which is preliminary data.</text>
</comment>
<dbReference type="Gene3D" id="3.90.180.10">
    <property type="entry name" value="Medium-chain alcohol dehydrogenases, catalytic domain"/>
    <property type="match status" value="1"/>
</dbReference>
<reference evidence="2 3" key="1">
    <citation type="submission" date="2018-09" db="EMBL/GenBank/DDBJ databases">
        <title>YIM PH21274 draft genome.</title>
        <authorList>
            <person name="Miao C."/>
        </authorList>
    </citation>
    <scope>NUCLEOTIDE SEQUENCE [LARGE SCALE GENOMIC DNA]</scope>
    <source>
        <strain evidence="2 3">YIM PH 21724</strain>
    </source>
</reference>
<protein>
    <submittedName>
        <fullName evidence="2">NADP-dependent oxidoreductase</fullName>
    </submittedName>
</protein>
<dbReference type="GO" id="GO:0016491">
    <property type="term" value="F:oxidoreductase activity"/>
    <property type="evidence" value="ECO:0007669"/>
    <property type="project" value="InterPro"/>
</dbReference>
<sequence>MRAIVVRNFGATPELADMPLPEPGPGRVRVQIEAAGVNPFDQRMAEGYLEGIMPHDFPMILGVDGAGVIAAAGPGVHRFAVGERVVGKFLYPPAGHGSFAEFSIAPEDGALVPIPQGVSTVAAAALPTAGTTAQDLVDAAAIKPGQTVLIVGATGGVGSFLVQLANIAGAQVLATARAAAADQVTRLGAAETIDYTAGSVTDQVRALRPDGIDALFDLVSPPEKLAELTDLVRSGGAVYSIIGAADETALRERGITGGNLVSSSGASELARLLARVANGDVVVPIEGTIPLEQAPTAIGAGGARGKTVLTL</sequence>
<dbReference type="InterPro" id="IPR051397">
    <property type="entry name" value="Zn-ADH-like_protein"/>
</dbReference>
<keyword evidence="3" id="KW-1185">Reference proteome</keyword>